<comment type="caution">
    <text evidence="7">The sequence shown here is derived from an EMBL/GenBank/DDBJ whole genome shotgun (WGS) entry which is preliminary data.</text>
</comment>
<protein>
    <submittedName>
        <fullName evidence="7">Kinase-like domain-containing protein</fullName>
    </submittedName>
</protein>
<keyword evidence="8" id="KW-1185">Reference proteome</keyword>
<keyword evidence="3 4" id="KW-0067">ATP-binding</keyword>
<dbReference type="PROSITE" id="PS00107">
    <property type="entry name" value="PROTEIN_KINASE_ATP"/>
    <property type="match status" value="1"/>
</dbReference>
<dbReference type="InterPro" id="IPR051681">
    <property type="entry name" value="Ser/Thr_Kinases-Pseudokinases"/>
</dbReference>
<evidence type="ECO:0000256" key="1">
    <source>
        <dbReference type="ARBA" id="ARBA00022527"/>
    </source>
</evidence>
<dbReference type="EMBL" id="JAFCMP010000057">
    <property type="protein sequence ID" value="KAG5189051.1"/>
    <property type="molecule type" value="Genomic_DNA"/>
</dbReference>
<dbReference type="PANTHER" id="PTHR44329">
    <property type="entry name" value="SERINE/THREONINE-PROTEIN KINASE TNNI3K-RELATED"/>
    <property type="match status" value="1"/>
</dbReference>
<keyword evidence="7" id="KW-0808">Transferase</keyword>
<dbReference type="InterPro" id="IPR000719">
    <property type="entry name" value="Prot_kinase_dom"/>
</dbReference>
<organism evidence="7 8">
    <name type="scientific">Tribonema minus</name>
    <dbReference type="NCBI Taxonomy" id="303371"/>
    <lineage>
        <taxon>Eukaryota</taxon>
        <taxon>Sar</taxon>
        <taxon>Stramenopiles</taxon>
        <taxon>Ochrophyta</taxon>
        <taxon>PX clade</taxon>
        <taxon>Xanthophyceae</taxon>
        <taxon>Tribonematales</taxon>
        <taxon>Tribonemataceae</taxon>
        <taxon>Tribonema</taxon>
    </lineage>
</organism>
<dbReference type="Gene3D" id="1.10.510.10">
    <property type="entry name" value="Transferase(Phosphotransferase) domain 1"/>
    <property type="match status" value="1"/>
</dbReference>
<evidence type="ECO:0000313" key="8">
    <source>
        <dbReference type="Proteomes" id="UP000664859"/>
    </source>
</evidence>
<dbReference type="InterPro" id="IPR008271">
    <property type="entry name" value="Ser/Thr_kinase_AS"/>
</dbReference>
<gene>
    <name evidence="7" type="ORF">JKP88DRAFT_257052</name>
</gene>
<dbReference type="PROSITE" id="PS50011">
    <property type="entry name" value="PROTEIN_KINASE_DOM"/>
    <property type="match status" value="1"/>
</dbReference>
<dbReference type="AlphaFoldDB" id="A0A835Z8B5"/>
<dbReference type="Proteomes" id="UP000664859">
    <property type="component" value="Unassembled WGS sequence"/>
</dbReference>
<keyword evidence="7" id="KW-0418">Kinase</keyword>
<name>A0A835Z8B5_9STRA</name>
<dbReference type="CDD" id="cd13999">
    <property type="entry name" value="STKc_MAP3K-like"/>
    <property type="match status" value="1"/>
</dbReference>
<dbReference type="Pfam" id="PF07714">
    <property type="entry name" value="PK_Tyr_Ser-Thr"/>
    <property type="match status" value="1"/>
</dbReference>
<dbReference type="InterPro" id="IPR001245">
    <property type="entry name" value="Ser-Thr/Tyr_kinase_cat_dom"/>
</dbReference>
<evidence type="ECO:0000256" key="4">
    <source>
        <dbReference type="PROSITE-ProRule" id="PRU10141"/>
    </source>
</evidence>
<evidence type="ECO:0000256" key="5">
    <source>
        <dbReference type="RuleBase" id="RU000304"/>
    </source>
</evidence>
<feature type="domain" description="Protein kinase" evidence="6">
    <location>
        <begin position="20"/>
        <end position="288"/>
    </location>
</feature>
<dbReference type="GO" id="GO:0005524">
    <property type="term" value="F:ATP binding"/>
    <property type="evidence" value="ECO:0007669"/>
    <property type="project" value="UniProtKB-UniRule"/>
</dbReference>
<dbReference type="GO" id="GO:0004674">
    <property type="term" value="F:protein serine/threonine kinase activity"/>
    <property type="evidence" value="ECO:0007669"/>
    <property type="project" value="UniProtKB-KW"/>
</dbReference>
<keyword evidence="2 4" id="KW-0547">Nucleotide-binding</keyword>
<evidence type="ECO:0000259" key="6">
    <source>
        <dbReference type="PROSITE" id="PS50011"/>
    </source>
</evidence>
<dbReference type="SUPFAM" id="SSF56112">
    <property type="entry name" value="Protein kinase-like (PK-like)"/>
    <property type="match status" value="1"/>
</dbReference>
<dbReference type="InterPro" id="IPR011009">
    <property type="entry name" value="Kinase-like_dom_sf"/>
</dbReference>
<evidence type="ECO:0000256" key="2">
    <source>
        <dbReference type="ARBA" id="ARBA00022741"/>
    </source>
</evidence>
<comment type="similarity">
    <text evidence="5">Belongs to the protein kinase superfamily.</text>
</comment>
<dbReference type="InterPro" id="IPR017441">
    <property type="entry name" value="Protein_kinase_ATP_BS"/>
</dbReference>
<evidence type="ECO:0000313" key="7">
    <source>
        <dbReference type="EMBL" id="KAG5189051.1"/>
    </source>
</evidence>
<keyword evidence="1 5" id="KW-0723">Serine/threonine-protein kinase</keyword>
<dbReference type="PROSITE" id="PS00108">
    <property type="entry name" value="PROTEIN_KINASE_ST"/>
    <property type="match status" value="1"/>
</dbReference>
<dbReference type="PIRSF" id="PIRSF000654">
    <property type="entry name" value="Integrin-linked_kinase"/>
    <property type="match status" value="1"/>
</dbReference>
<dbReference type="PRINTS" id="PR00109">
    <property type="entry name" value="TYRKINASE"/>
</dbReference>
<reference evidence="7" key="1">
    <citation type="submission" date="2021-02" db="EMBL/GenBank/DDBJ databases">
        <title>First Annotated Genome of the Yellow-green Alga Tribonema minus.</title>
        <authorList>
            <person name="Mahan K.M."/>
        </authorList>
    </citation>
    <scope>NUCLEOTIDE SEQUENCE</scope>
    <source>
        <strain evidence="7">UTEX B ZZ1240</strain>
    </source>
</reference>
<sequence length="288" mass="31971">MESRHLKSDQNLSVVNPSEIVLLKIIGEGSFGRVWSGMWRSSPVAVKEFVFAQAAVAGGSLQRTELIEEIVGEAALMSFLRHPRILHLYGCSLTANAIWIVSELCSRGSLRQVLDDRSQQLTPVQRLRIAVDVAEGMLYLHTRDQPIIHRDLKSHNVFIQETATGELLPKIGDWGSARAVALHTGGMRTMTHGVGTACWLAPEVIRHAKGSWQSDVYAFGILLWELATREEVHSNLSAAQIIARVANDGLRPQVPRACPWRDVMVSCWHEDPEARPPFSEVTQVEVSS</sequence>
<evidence type="ECO:0000256" key="3">
    <source>
        <dbReference type="ARBA" id="ARBA00022840"/>
    </source>
</evidence>
<feature type="binding site" evidence="4">
    <location>
        <position position="47"/>
    </location>
    <ligand>
        <name>ATP</name>
        <dbReference type="ChEBI" id="CHEBI:30616"/>
    </ligand>
</feature>
<dbReference type="SMART" id="SM00220">
    <property type="entry name" value="S_TKc"/>
    <property type="match status" value="1"/>
</dbReference>
<dbReference type="OrthoDB" id="4062651at2759"/>
<accession>A0A835Z8B5</accession>
<proteinExistence type="inferred from homology"/>